<evidence type="ECO:0000256" key="2">
    <source>
        <dbReference type="ARBA" id="ARBA00007400"/>
    </source>
</evidence>
<feature type="transmembrane region" description="Helical" evidence="7">
    <location>
        <begin position="38"/>
        <end position="65"/>
    </location>
</feature>
<dbReference type="PANTHER" id="PTHR40074">
    <property type="entry name" value="O-ACETYLTRANSFERASE WECH"/>
    <property type="match status" value="1"/>
</dbReference>
<evidence type="ECO:0000313" key="10">
    <source>
        <dbReference type="Proteomes" id="UP000095384"/>
    </source>
</evidence>
<dbReference type="GO" id="GO:0009246">
    <property type="term" value="P:enterobacterial common antigen biosynthetic process"/>
    <property type="evidence" value="ECO:0007669"/>
    <property type="project" value="TreeGrafter"/>
</dbReference>
<feature type="transmembrane region" description="Helical" evidence="7">
    <location>
        <begin position="159"/>
        <end position="178"/>
    </location>
</feature>
<sequence>MNKKNDNVITFLQVVSAFSVIALHTNSCFWNFDANAGYWFSANIIESVFYFAVPVFFMISGITLIDYQEKYSTKVFFLKRAKKTLLPYIIWSCIGVFYNLHVGYFSIDTLGIRTVLNGILGGSEIISVYWFFPCLFCVYLAIPLFAAVDKEKKKEIYRYIILIGIVLNILIPFINNVFQLQMEWSYTISVASGYILWVVIGYVIYKYPMKTFYKVFIGVAGIIGLFMHICGTYILTIRDGSVNQTFKGYNNLPCIMYSCGIFILLCFIGKKFMKYKVSQAIVGAIGKYTFPIYLMHWFILDYVVRHFDVDTTSLLWRLGAPIPIGLVIVGITWIIRKIPILRQIVP</sequence>
<comment type="similarity">
    <text evidence="2">Belongs to the acyltransferase 3 family.</text>
</comment>
<feature type="transmembrane region" description="Helical" evidence="7">
    <location>
        <begin position="248"/>
        <end position="268"/>
    </location>
</feature>
<dbReference type="Pfam" id="PF01757">
    <property type="entry name" value="Acyl_transf_3"/>
    <property type="match status" value="1"/>
</dbReference>
<proteinExistence type="inferred from homology"/>
<keyword evidence="4 7" id="KW-0812">Transmembrane</keyword>
<dbReference type="InterPro" id="IPR002656">
    <property type="entry name" value="Acyl_transf_3_dom"/>
</dbReference>
<feature type="transmembrane region" description="Helical" evidence="7">
    <location>
        <begin position="314"/>
        <end position="335"/>
    </location>
</feature>
<dbReference type="Proteomes" id="UP000095384">
    <property type="component" value="Unassembled WGS sequence"/>
</dbReference>
<dbReference type="PANTHER" id="PTHR40074:SF2">
    <property type="entry name" value="O-ACETYLTRANSFERASE WECH"/>
    <property type="match status" value="1"/>
</dbReference>
<evidence type="ECO:0000256" key="6">
    <source>
        <dbReference type="ARBA" id="ARBA00023136"/>
    </source>
</evidence>
<dbReference type="GO" id="GO:0005886">
    <property type="term" value="C:plasma membrane"/>
    <property type="evidence" value="ECO:0007669"/>
    <property type="project" value="UniProtKB-SubCell"/>
</dbReference>
<comment type="subcellular location">
    <subcellularLocation>
        <location evidence="1">Cell membrane</location>
        <topology evidence="1">Multi-pass membrane protein</topology>
    </subcellularLocation>
</comment>
<feature type="transmembrane region" description="Helical" evidence="7">
    <location>
        <begin position="85"/>
        <end position="107"/>
    </location>
</feature>
<organism evidence="9 10">
    <name type="scientific">Agathobacter rectalis</name>
    <dbReference type="NCBI Taxonomy" id="39491"/>
    <lineage>
        <taxon>Bacteria</taxon>
        <taxon>Bacillati</taxon>
        <taxon>Bacillota</taxon>
        <taxon>Clostridia</taxon>
        <taxon>Lachnospirales</taxon>
        <taxon>Lachnospiraceae</taxon>
        <taxon>Agathobacter</taxon>
    </lineage>
</organism>
<evidence type="ECO:0000256" key="7">
    <source>
        <dbReference type="SAM" id="Phobius"/>
    </source>
</evidence>
<reference evidence="9 10" key="1">
    <citation type="submission" date="2015-09" db="EMBL/GenBank/DDBJ databases">
        <authorList>
            <consortium name="Pathogen Informatics"/>
        </authorList>
    </citation>
    <scope>NUCLEOTIDE SEQUENCE [LARGE SCALE GENOMIC DNA]</scope>
    <source>
        <strain evidence="9 10">2789STDY5608860</strain>
    </source>
</reference>
<gene>
    <name evidence="9" type="ORF">ERS852417_01294</name>
</gene>
<keyword evidence="5 7" id="KW-1133">Transmembrane helix</keyword>
<keyword evidence="3" id="KW-1003">Cell membrane</keyword>
<dbReference type="EMBL" id="CYYW01000007">
    <property type="protein sequence ID" value="CUN95087.1"/>
    <property type="molecule type" value="Genomic_DNA"/>
</dbReference>
<keyword evidence="6 7" id="KW-0472">Membrane</keyword>
<evidence type="ECO:0000256" key="5">
    <source>
        <dbReference type="ARBA" id="ARBA00022989"/>
    </source>
</evidence>
<feature type="transmembrane region" description="Helical" evidence="7">
    <location>
        <begin position="280"/>
        <end position="299"/>
    </location>
</feature>
<dbReference type="GO" id="GO:0016413">
    <property type="term" value="F:O-acetyltransferase activity"/>
    <property type="evidence" value="ECO:0007669"/>
    <property type="project" value="TreeGrafter"/>
</dbReference>
<name>A0A174B2M4_9FIRM</name>
<dbReference type="GeneID" id="86989365"/>
<evidence type="ECO:0000259" key="8">
    <source>
        <dbReference type="Pfam" id="PF01757"/>
    </source>
</evidence>
<evidence type="ECO:0000313" key="9">
    <source>
        <dbReference type="EMBL" id="CUN95087.1"/>
    </source>
</evidence>
<evidence type="ECO:0000256" key="3">
    <source>
        <dbReference type="ARBA" id="ARBA00022475"/>
    </source>
</evidence>
<feature type="transmembrane region" description="Helical" evidence="7">
    <location>
        <begin position="184"/>
        <end position="205"/>
    </location>
</feature>
<feature type="domain" description="Acyltransferase 3" evidence="8">
    <location>
        <begin position="9"/>
        <end position="329"/>
    </location>
</feature>
<accession>A0A174B2M4</accession>
<dbReference type="AlphaFoldDB" id="A0A174B2M4"/>
<dbReference type="RefSeq" id="WP_012743450.1">
    <property type="nucleotide sequence ID" value="NZ_CP092643.1"/>
</dbReference>
<feature type="transmembrane region" description="Helical" evidence="7">
    <location>
        <begin position="127"/>
        <end position="147"/>
    </location>
</feature>
<evidence type="ECO:0000256" key="1">
    <source>
        <dbReference type="ARBA" id="ARBA00004651"/>
    </source>
</evidence>
<protein>
    <submittedName>
        <fullName evidence="9">Uncharacterized protein conserved in bacteria</fullName>
    </submittedName>
</protein>
<evidence type="ECO:0000256" key="4">
    <source>
        <dbReference type="ARBA" id="ARBA00022692"/>
    </source>
</evidence>
<feature type="transmembrane region" description="Helical" evidence="7">
    <location>
        <begin position="212"/>
        <end position="236"/>
    </location>
</feature>